<evidence type="ECO:0000259" key="1">
    <source>
        <dbReference type="Pfam" id="PF04972"/>
    </source>
</evidence>
<comment type="caution">
    <text evidence="2">The sequence shown here is derived from an EMBL/GenBank/DDBJ whole genome shotgun (WGS) entry which is preliminary data.</text>
</comment>
<name>A0A5C6EEY9_9BACT</name>
<dbReference type="Pfam" id="PF04972">
    <property type="entry name" value="BON"/>
    <property type="match status" value="1"/>
</dbReference>
<reference evidence="2 3" key="1">
    <citation type="submission" date="2019-02" db="EMBL/GenBank/DDBJ databases">
        <title>Deep-cultivation of Planctomycetes and their phenomic and genomic characterization uncovers novel biology.</title>
        <authorList>
            <person name="Wiegand S."/>
            <person name="Jogler M."/>
            <person name="Boedeker C."/>
            <person name="Pinto D."/>
            <person name="Vollmers J."/>
            <person name="Rivas-Marin E."/>
            <person name="Kohn T."/>
            <person name="Peeters S.H."/>
            <person name="Heuer A."/>
            <person name="Rast P."/>
            <person name="Oberbeckmann S."/>
            <person name="Bunk B."/>
            <person name="Jeske O."/>
            <person name="Meyerdierks A."/>
            <person name="Storesund J.E."/>
            <person name="Kallscheuer N."/>
            <person name="Luecker S."/>
            <person name="Lage O.M."/>
            <person name="Pohl T."/>
            <person name="Merkel B.J."/>
            <person name="Hornburger P."/>
            <person name="Mueller R.-W."/>
            <person name="Bruemmer F."/>
            <person name="Labrenz M."/>
            <person name="Spormann A.M."/>
            <person name="Op Den Camp H."/>
            <person name="Overmann J."/>
            <person name="Amann R."/>
            <person name="Jetten M.S.M."/>
            <person name="Mascher T."/>
            <person name="Medema M.H."/>
            <person name="Devos D.P."/>
            <person name="Kaster A.-K."/>
            <person name="Ovreas L."/>
            <person name="Rohde M."/>
            <person name="Galperin M.Y."/>
            <person name="Jogler C."/>
        </authorList>
    </citation>
    <scope>NUCLEOTIDE SEQUENCE [LARGE SCALE GENOMIC DNA]</scope>
    <source>
        <strain evidence="2 3">Poly51</strain>
    </source>
</reference>
<evidence type="ECO:0000313" key="2">
    <source>
        <dbReference type="EMBL" id="TWU46136.1"/>
    </source>
</evidence>
<dbReference type="Gene3D" id="3.30.1340.30">
    <property type="match status" value="1"/>
</dbReference>
<dbReference type="RefSeq" id="WP_146461831.1">
    <property type="nucleotide sequence ID" value="NZ_SJPW01000008.1"/>
</dbReference>
<keyword evidence="3" id="KW-1185">Reference proteome</keyword>
<dbReference type="InterPro" id="IPR007055">
    <property type="entry name" value="BON_dom"/>
</dbReference>
<feature type="domain" description="BON" evidence="1">
    <location>
        <begin position="36"/>
        <end position="92"/>
    </location>
</feature>
<dbReference type="EMBL" id="SJPW01000008">
    <property type="protein sequence ID" value="TWU46136.1"/>
    <property type="molecule type" value="Genomic_DNA"/>
</dbReference>
<protein>
    <submittedName>
        <fullName evidence="2">BON domain protein</fullName>
    </submittedName>
</protein>
<gene>
    <name evidence="2" type="ORF">Poly51_55310</name>
</gene>
<dbReference type="AlphaFoldDB" id="A0A5C6EEY9"/>
<dbReference type="Proteomes" id="UP000318288">
    <property type="component" value="Unassembled WGS sequence"/>
</dbReference>
<organism evidence="2 3">
    <name type="scientific">Rubripirellula tenax</name>
    <dbReference type="NCBI Taxonomy" id="2528015"/>
    <lineage>
        <taxon>Bacteria</taxon>
        <taxon>Pseudomonadati</taxon>
        <taxon>Planctomycetota</taxon>
        <taxon>Planctomycetia</taxon>
        <taxon>Pirellulales</taxon>
        <taxon>Pirellulaceae</taxon>
        <taxon>Rubripirellula</taxon>
    </lineage>
</organism>
<proteinExistence type="predicted"/>
<sequence length="93" mass="10334">MSTASISEIFDAKQFQAAIRTSAGITRNEKAIAFEDHLKTSGYRELTHVHVLVEDGTVVLRGNVATYYIKQLAQETIRPIAIGMKIKNELTVN</sequence>
<evidence type="ECO:0000313" key="3">
    <source>
        <dbReference type="Proteomes" id="UP000318288"/>
    </source>
</evidence>
<accession>A0A5C6EEY9</accession>
<dbReference type="OrthoDB" id="291621at2"/>